<proteinExistence type="predicted"/>
<accession>A0A2D4KQ63</accession>
<sequence>MACTEGVLHILLFSLSGHLNQTSPQDCGGGTMQGNVYKRRMLTNCPLQTSIYSKQANVFIKQMAMTPLGIPWQMKAIKGGNRDGFTVQKVGTGKREREQVLVILTFSGNFYPSFRNVYG</sequence>
<feature type="signal peptide" evidence="1">
    <location>
        <begin position="1"/>
        <end position="24"/>
    </location>
</feature>
<feature type="chain" id="PRO_5013884792" evidence="1">
    <location>
        <begin position="25"/>
        <end position="119"/>
    </location>
</feature>
<organism evidence="2">
    <name type="scientific">Micrurus paraensis</name>
    <dbReference type="NCBI Taxonomy" id="1970185"/>
    <lineage>
        <taxon>Eukaryota</taxon>
        <taxon>Metazoa</taxon>
        <taxon>Chordata</taxon>
        <taxon>Craniata</taxon>
        <taxon>Vertebrata</taxon>
        <taxon>Euteleostomi</taxon>
        <taxon>Lepidosauria</taxon>
        <taxon>Squamata</taxon>
        <taxon>Bifurcata</taxon>
        <taxon>Unidentata</taxon>
        <taxon>Episquamata</taxon>
        <taxon>Toxicofera</taxon>
        <taxon>Serpentes</taxon>
        <taxon>Colubroidea</taxon>
        <taxon>Elapidae</taxon>
        <taxon>Elapinae</taxon>
        <taxon>Micrurus</taxon>
    </lineage>
</organism>
<dbReference type="EMBL" id="IACL01077580">
    <property type="protein sequence ID" value="LAB10856.1"/>
    <property type="molecule type" value="Transcribed_RNA"/>
</dbReference>
<reference evidence="2" key="2">
    <citation type="submission" date="2017-11" db="EMBL/GenBank/DDBJ databases">
        <title>Coralsnake Venomics: Analyses of Venom Gland Transcriptomes and Proteomes of Six Brazilian Taxa.</title>
        <authorList>
            <person name="Aird S.D."/>
            <person name="Jorge da Silva N."/>
            <person name="Qiu L."/>
            <person name="Villar-Briones A."/>
            <person name="Aparecida-Saddi V."/>
            <person name="Campos-Telles M.P."/>
            <person name="Grau M."/>
            <person name="Mikheyev A.S."/>
        </authorList>
    </citation>
    <scope>NUCLEOTIDE SEQUENCE</scope>
    <source>
        <tissue evidence="2">Venom_gland</tissue>
    </source>
</reference>
<evidence type="ECO:0000313" key="2">
    <source>
        <dbReference type="EMBL" id="LAB10856.1"/>
    </source>
</evidence>
<keyword evidence="1" id="KW-0732">Signal</keyword>
<protein>
    <submittedName>
        <fullName evidence="2">Uncharacterized protein</fullName>
    </submittedName>
</protein>
<evidence type="ECO:0000256" key="1">
    <source>
        <dbReference type="SAM" id="SignalP"/>
    </source>
</evidence>
<dbReference type="AlphaFoldDB" id="A0A2D4KQ63"/>
<name>A0A2D4KQ63_9SAUR</name>
<reference evidence="2" key="1">
    <citation type="submission" date="2017-07" db="EMBL/GenBank/DDBJ databases">
        <authorList>
            <person name="Mikheyev A."/>
            <person name="Grau M."/>
        </authorList>
    </citation>
    <scope>NUCLEOTIDE SEQUENCE</scope>
    <source>
        <tissue evidence="2">Venom_gland</tissue>
    </source>
</reference>